<dbReference type="NCBIfam" id="TIGR00997">
    <property type="entry name" value="ispZ"/>
    <property type="match status" value="1"/>
</dbReference>
<dbReference type="NCBIfam" id="NF001325">
    <property type="entry name" value="PRK00259.1-3"/>
    <property type="match status" value="1"/>
</dbReference>
<comment type="function">
    <text evidence="5">Plays a role in cell envelope biogenesis, maintenance of cell envelope integrity and membrane homeostasis.</text>
</comment>
<keyword evidence="2 5" id="KW-0812">Transmembrane</keyword>
<keyword evidence="7" id="KW-1185">Reference proteome</keyword>
<evidence type="ECO:0000256" key="3">
    <source>
        <dbReference type="ARBA" id="ARBA00022989"/>
    </source>
</evidence>
<comment type="caution">
    <text evidence="6">The sequence shown here is derived from an EMBL/GenBank/DDBJ whole genome shotgun (WGS) entry which is preliminary data.</text>
</comment>
<name>A0ABS0ETD6_9BURK</name>
<evidence type="ECO:0000256" key="2">
    <source>
        <dbReference type="ARBA" id="ARBA00022692"/>
    </source>
</evidence>
<keyword evidence="3 5" id="KW-1133">Transmembrane helix</keyword>
<feature type="transmembrane region" description="Helical" evidence="5">
    <location>
        <begin position="150"/>
        <end position="168"/>
    </location>
</feature>
<comment type="similarity">
    <text evidence="5">Belongs to the YciB family.</text>
</comment>
<accession>A0ABS0ETD6</accession>
<organism evidence="6 7">
    <name type="scientific">Herminiimonas contaminans</name>
    <dbReference type="NCBI Taxonomy" id="1111140"/>
    <lineage>
        <taxon>Bacteria</taxon>
        <taxon>Pseudomonadati</taxon>
        <taxon>Pseudomonadota</taxon>
        <taxon>Betaproteobacteria</taxon>
        <taxon>Burkholderiales</taxon>
        <taxon>Oxalobacteraceae</taxon>
        <taxon>Herminiimonas</taxon>
    </lineage>
</organism>
<dbReference type="EMBL" id="JADOEL010000003">
    <property type="protein sequence ID" value="MBF8177314.1"/>
    <property type="molecule type" value="Genomic_DNA"/>
</dbReference>
<feature type="transmembrane region" description="Helical" evidence="5">
    <location>
        <begin position="180"/>
        <end position="198"/>
    </location>
</feature>
<dbReference type="PANTHER" id="PTHR36917:SF1">
    <property type="entry name" value="INNER MEMBRANE-SPANNING PROTEIN YCIB"/>
    <property type="match status" value="1"/>
</dbReference>
<dbReference type="InterPro" id="IPR006008">
    <property type="entry name" value="YciB"/>
</dbReference>
<keyword evidence="5" id="KW-0997">Cell inner membrane</keyword>
<evidence type="ECO:0000313" key="7">
    <source>
        <dbReference type="Proteomes" id="UP000657372"/>
    </source>
</evidence>
<evidence type="ECO:0000256" key="1">
    <source>
        <dbReference type="ARBA" id="ARBA00022475"/>
    </source>
</evidence>
<dbReference type="Pfam" id="PF04279">
    <property type="entry name" value="IspA"/>
    <property type="match status" value="1"/>
</dbReference>
<feature type="transmembrane region" description="Helical" evidence="5">
    <location>
        <begin position="50"/>
        <end position="71"/>
    </location>
</feature>
<keyword evidence="1 5" id="KW-1003">Cell membrane</keyword>
<dbReference type="HAMAP" id="MF_00189">
    <property type="entry name" value="YciB"/>
    <property type="match status" value="1"/>
</dbReference>
<evidence type="ECO:0000313" key="6">
    <source>
        <dbReference type="EMBL" id="MBF8177314.1"/>
    </source>
</evidence>
<keyword evidence="4 5" id="KW-0472">Membrane</keyword>
<dbReference type="RefSeq" id="WP_175626774.1">
    <property type="nucleotide sequence ID" value="NZ_JADOEL010000003.1"/>
</dbReference>
<feature type="transmembrane region" description="Helical" evidence="5">
    <location>
        <begin position="80"/>
        <end position="97"/>
    </location>
</feature>
<feature type="transmembrane region" description="Helical" evidence="5">
    <location>
        <begin position="109"/>
        <end position="129"/>
    </location>
</feature>
<comment type="subcellular location">
    <subcellularLocation>
        <location evidence="5">Cell inner membrane</location>
        <topology evidence="5">Multi-pass membrane protein</topology>
    </subcellularLocation>
</comment>
<protein>
    <recommendedName>
        <fullName evidence="5">Inner membrane-spanning protein YciB</fullName>
    </recommendedName>
</protein>
<reference evidence="6 7" key="1">
    <citation type="submission" date="2020-11" db="EMBL/GenBank/DDBJ databases">
        <title>WGS of Herminiimonas contaminans strain Marseille-Q4544 isolated from planarians Schmidtea mediterranea.</title>
        <authorList>
            <person name="Kangale L."/>
        </authorList>
    </citation>
    <scope>NUCLEOTIDE SEQUENCE [LARGE SCALE GENOMIC DNA]</scope>
    <source>
        <strain evidence="6 7">Marseille-Q4544</strain>
    </source>
</reference>
<dbReference type="Proteomes" id="UP000657372">
    <property type="component" value="Unassembled WGS sequence"/>
</dbReference>
<evidence type="ECO:0000256" key="4">
    <source>
        <dbReference type="ARBA" id="ARBA00023136"/>
    </source>
</evidence>
<sequence>MKFLFDLFPVILFFGVFKWGEGNTEAAQAFGQQYLSGVVSDGLVTAAQAPILLATAIAIVATICQIAYLLVKGKKIDKTLWLSLAIIVVFGGATIYFHNETFIKWKPTVLYWCFAAALLFSQIFLRKNLIRTMMEKQMSLPEGIWHRLNLSWVAFFMTMGLINLYVAYSFSTATWVNFKLFGGMGLMVAFIVAQSLFLSKYMKEPQ</sequence>
<evidence type="ECO:0000256" key="5">
    <source>
        <dbReference type="HAMAP-Rule" id="MF_00189"/>
    </source>
</evidence>
<proteinExistence type="inferred from homology"/>
<gene>
    <name evidence="5" type="primary">yciB</name>
    <name evidence="6" type="ORF">IXC47_06455</name>
</gene>
<dbReference type="PANTHER" id="PTHR36917">
    <property type="entry name" value="INTRACELLULAR SEPTATION PROTEIN A-RELATED"/>
    <property type="match status" value="1"/>
</dbReference>